<accession>A0A2H4UTY7</accession>
<evidence type="ECO:0000259" key="1">
    <source>
        <dbReference type="Pfam" id="PF18588"/>
    </source>
</evidence>
<dbReference type="InterPro" id="IPR041307">
    <property type="entry name" value="WcbI"/>
</dbReference>
<dbReference type="Gene3D" id="3.40.50.12080">
    <property type="match status" value="1"/>
</dbReference>
<sequence>MQTCLFYGNCQTNALCEIFSHIANYKFIRIPPVHKLKTEDIQYIYTILPTLDILIIQNISDNYKNNYKLSTKSIVSYTNKNCKIIYIPVCYFDFYYPNLIFLDSNDTSLQEHYHDKYLLKLYFNNDDDIINKYLKYINDKTVYSTNYLLHKAYSSICEMKKRENEKRHDIKISNFIENNFRKYLLFYTNNHPTKYLLNYICEQLCEILNIPYREQNIDPMDNKIIPIQMSLQNVVDFNIRNYVPILNNTCDYRNIANYLVDLYDNEKFSFIKYFH</sequence>
<evidence type="ECO:0000313" key="3">
    <source>
        <dbReference type="Proteomes" id="UP000240325"/>
    </source>
</evidence>
<reference evidence="2" key="1">
    <citation type="journal article" date="2017" name="Elife">
        <title>The kinetoplastid-infecting Bodo saltans virus (BsV), a window into the most abundant giant viruses in the sea.</title>
        <authorList>
            <person name="Deeg C.M."/>
            <person name="Chow C.-E.T."/>
            <person name="Suttle C.A."/>
        </authorList>
    </citation>
    <scope>NUCLEOTIDE SEQUENCE</scope>
    <source>
        <strain evidence="2">NG1</strain>
    </source>
</reference>
<dbReference type="Pfam" id="PF18588">
    <property type="entry name" value="WcbI"/>
    <property type="match status" value="1"/>
</dbReference>
<feature type="domain" description="Polysaccharide biosynthesis enzyme WcbI" evidence="1">
    <location>
        <begin position="4"/>
        <end position="211"/>
    </location>
</feature>
<keyword evidence="3" id="KW-1185">Reference proteome</keyword>
<proteinExistence type="predicted"/>
<evidence type="ECO:0000313" key="2">
    <source>
        <dbReference type="EMBL" id="ATZ80334.1"/>
    </source>
</evidence>
<protein>
    <recommendedName>
        <fullName evidence="1">Polysaccharide biosynthesis enzyme WcbI domain-containing protein</fullName>
    </recommendedName>
</protein>
<dbReference type="EMBL" id="MF782455">
    <property type="protein sequence ID" value="ATZ80334.1"/>
    <property type="molecule type" value="Genomic_DNA"/>
</dbReference>
<gene>
    <name evidence="2" type="ORF">BMW23_0276</name>
</gene>
<name>A0A2H4UTY7_9VIRU</name>
<organism evidence="2">
    <name type="scientific">Bodo saltans virus</name>
    <dbReference type="NCBI Taxonomy" id="2024608"/>
    <lineage>
        <taxon>Viruses</taxon>
        <taxon>Varidnaviria</taxon>
        <taxon>Bamfordvirae</taxon>
        <taxon>Nucleocytoviricota</taxon>
        <taxon>Megaviricetes</taxon>
        <taxon>Imitervirales</taxon>
        <taxon>Mimiviridae</taxon>
        <taxon>Klosneuvirinae</taxon>
        <taxon>Theiavirus</taxon>
        <taxon>Theiavirus salishense</taxon>
    </lineage>
</organism>
<dbReference type="Proteomes" id="UP000240325">
    <property type="component" value="Segment"/>
</dbReference>